<protein>
    <submittedName>
        <fullName evidence="3">Putative pentatricopeptide</fullName>
    </submittedName>
</protein>
<dbReference type="Gramene" id="PRQ41843">
    <property type="protein sequence ID" value="PRQ41843"/>
    <property type="gene ID" value="RchiOBHm_Chr3g0451131"/>
</dbReference>
<feature type="repeat" description="PPR" evidence="2">
    <location>
        <begin position="279"/>
        <end position="313"/>
    </location>
</feature>
<feature type="repeat" description="PPR" evidence="2">
    <location>
        <begin position="314"/>
        <end position="344"/>
    </location>
</feature>
<dbReference type="GO" id="GO:0009451">
    <property type="term" value="P:RNA modification"/>
    <property type="evidence" value="ECO:0007669"/>
    <property type="project" value="InterPro"/>
</dbReference>
<feature type="repeat" description="PPR" evidence="2">
    <location>
        <begin position="173"/>
        <end position="208"/>
    </location>
</feature>
<keyword evidence="1" id="KW-0677">Repeat</keyword>
<evidence type="ECO:0000313" key="4">
    <source>
        <dbReference type="Proteomes" id="UP000238479"/>
    </source>
</evidence>
<dbReference type="Pfam" id="PF20431">
    <property type="entry name" value="E_motif"/>
    <property type="match status" value="1"/>
</dbReference>
<dbReference type="Proteomes" id="UP000238479">
    <property type="component" value="Chromosome 3"/>
</dbReference>
<reference evidence="3 4" key="1">
    <citation type="journal article" date="2018" name="Nat. Genet.">
        <title>The Rosa genome provides new insights in the design of modern roses.</title>
        <authorList>
            <person name="Bendahmane M."/>
        </authorList>
    </citation>
    <scope>NUCLEOTIDE SEQUENCE [LARGE SCALE GENOMIC DNA]</scope>
    <source>
        <strain evidence="4">cv. Old Blush</strain>
    </source>
</reference>
<dbReference type="OrthoDB" id="992115at2759"/>
<dbReference type="STRING" id="74649.A0A2P6R5Z3"/>
<comment type="caution">
    <text evidence="3">The sequence shown here is derived from an EMBL/GenBank/DDBJ whole genome shotgun (WGS) entry which is preliminary data.</text>
</comment>
<dbReference type="PROSITE" id="PS51375">
    <property type="entry name" value="PPR"/>
    <property type="match status" value="4"/>
</dbReference>
<proteinExistence type="predicted"/>
<dbReference type="InterPro" id="IPR011990">
    <property type="entry name" value="TPR-like_helical_dom_sf"/>
</dbReference>
<sequence length="476" mass="52357">MHHLPRLRSLSLLNLKLKSTHQLKQAHAQLITNGLKSTSIYGKLIQQCCALSDPESTSLYAHLVFKHFDEPNLFLLNTLIRCTQPKDSIFLFANWVSKASLCFDDFTYKFVLGACARLPSIPTLVVGREVHARIVKEGIISNILVQTTLVHCYASNKDLDSARKVFDEMTERTSVTWNAMITGYSSHRESARDALLLFRDMLDCDSGVKPTDTTTVCVLAAASQLGVLETGACVHGYVEKAMPAPDGDVFMGTGLVDMYSKCGSVDSALTIFKRMKQRNVLTWTAMATGLAIHGKGSEALELLDVMKAHGTNPNEVTFTSLLAACCHVGLVEEGLHLFHMMKTKFGVTPHMQHYGCIVDLLSRSGHLNEAYDFIIAMPVEPDAVLWRSLLSACKVHGNVAMGEKVGRKLLHIQLTQSSADGTPKSEDYVALSNIYAYAEKWDAVEMVREEMKVMGIENKAGSSSVQTTSNHALDGL</sequence>
<dbReference type="EMBL" id="PDCK01000041">
    <property type="protein sequence ID" value="PRQ41843.1"/>
    <property type="molecule type" value="Genomic_DNA"/>
</dbReference>
<evidence type="ECO:0000256" key="2">
    <source>
        <dbReference type="PROSITE-ProRule" id="PRU00708"/>
    </source>
</evidence>
<dbReference type="PANTHER" id="PTHR47926:SF537">
    <property type="entry name" value="PENTACOTRIPEPTIDE-REPEAT REGION OF PRORP DOMAIN-CONTAINING PROTEIN"/>
    <property type="match status" value="1"/>
</dbReference>
<dbReference type="Gene3D" id="1.25.40.10">
    <property type="entry name" value="Tetratricopeptide repeat domain"/>
    <property type="match status" value="2"/>
</dbReference>
<dbReference type="InterPro" id="IPR002885">
    <property type="entry name" value="PPR_rpt"/>
</dbReference>
<dbReference type="AlphaFoldDB" id="A0A2P6R5Z3"/>
<dbReference type="FunFam" id="1.25.40.10:FF:000396">
    <property type="entry name" value="Pentatricopeptide repeat-containing protein At2g36730"/>
    <property type="match status" value="1"/>
</dbReference>
<evidence type="ECO:0000256" key="1">
    <source>
        <dbReference type="ARBA" id="ARBA00022737"/>
    </source>
</evidence>
<dbReference type="Pfam" id="PF01535">
    <property type="entry name" value="PPR"/>
    <property type="match status" value="2"/>
</dbReference>
<dbReference type="FunFam" id="1.25.40.10:FF:000090">
    <property type="entry name" value="Pentatricopeptide repeat-containing protein, chloroplastic"/>
    <property type="match status" value="1"/>
</dbReference>
<dbReference type="PANTHER" id="PTHR47926">
    <property type="entry name" value="PENTATRICOPEPTIDE REPEAT-CONTAINING PROTEIN"/>
    <property type="match status" value="1"/>
</dbReference>
<name>A0A2P6R5Z3_ROSCH</name>
<organism evidence="3 4">
    <name type="scientific">Rosa chinensis</name>
    <name type="common">China rose</name>
    <dbReference type="NCBI Taxonomy" id="74649"/>
    <lineage>
        <taxon>Eukaryota</taxon>
        <taxon>Viridiplantae</taxon>
        <taxon>Streptophyta</taxon>
        <taxon>Embryophyta</taxon>
        <taxon>Tracheophyta</taxon>
        <taxon>Spermatophyta</taxon>
        <taxon>Magnoliopsida</taxon>
        <taxon>eudicotyledons</taxon>
        <taxon>Gunneridae</taxon>
        <taxon>Pentapetalae</taxon>
        <taxon>rosids</taxon>
        <taxon>fabids</taxon>
        <taxon>Rosales</taxon>
        <taxon>Rosaceae</taxon>
        <taxon>Rosoideae</taxon>
        <taxon>Rosoideae incertae sedis</taxon>
        <taxon>Rosa</taxon>
    </lineage>
</organism>
<dbReference type="NCBIfam" id="TIGR00756">
    <property type="entry name" value="PPR"/>
    <property type="match status" value="5"/>
</dbReference>
<evidence type="ECO:0000313" key="3">
    <source>
        <dbReference type="EMBL" id="PRQ41843.1"/>
    </source>
</evidence>
<accession>A0A2P6R5Z3</accession>
<dbReference type="InterPro" id="IPR046848">
    <property type="entry name" value="E_motif"/>
</dbReference>
<dbReference type="OMA" id="FANWVSK"/>
<feature type="repeat" description="PPR" evidence="2">
    <location>
        <begin position="142"/>
        <end position="172"/>
    </location>
</feature>
<dbReference type="Pfam" id="PF13041">
    <property type="entry name" value="PPR_2"/>
    <property type="match status" value="1"/>
</dbReference>
<keyword evidence="4" id="KW-1185">Reference proteome</keyword>
<dbReference type="GO" id="GO:0003723">
    <property type="term" value="F:RNA binding"/>
    <property type="evidence" value="ECO:0007669"/>
    <property type="project" value="InterPro"/>
</dbReference>
<dbReference type="InterPro" id="IPR046960">
    <property type="entry name" value="PPR_At4g14850-like_plant"/>
</dbReference>
<gene>
    <name evidence="3" type="ORF">RchiOBHm_Chr3g0451131</name>
</gene>